<evidence type="ECO:0000313" key="1">
    <source>
        <dbReference type="EMBL" id="MFC4263547.1"/>
    </source>
</evidence>
<dbReference type="EMBL" id="JBHSCZ010000002">
    <property type="protein sequence ID" value="MFC4263547.1"/>
    <property type="molecule type" value="Genomic_DNA"/>
</dbReference>
<name>A0ABV8QTN4_9BACT</name>
<accession>A0ABV8QTN4</accession>
<sequence>MKNIFLIIIGCLCSLLTTAQEAKLYNPEANAEKDIAAAIKKANAEGKYVLIQAGGNWCKWCIEFARFAKADAQIDSVIKTAYVWYHLNYSKENTNKAMFAKLQYPQRFGYPAFIILNGKGQRIHTQNSEYLEDGKGSYDKRKVQSFLEMWSPWALNPAMYGEKK</sequence>
<comment type="caution">
    <text evidence="1">The sequence shown here is derived from an EMBL/GenBank/DDBJ whole genome shotgun (WGS) entry which is preliminary data.</text>
</comment>
<dbReference type="RefSeq" id="WP_379710266.1">
    <property type="nucleotide sequence ID" value="NZ_JBHSCZ010000002.1"/>
</dbReference>
<reference evidence="2" key="1">
    <citation type="journal article" date="2019" name="Int. J. Syst. Evol. Microbiol.">
        <title>The Global Catalogue of Microorganisms (GCM) 10K type strain sequencing project: providing services to taxonomists for standard genome sequencing and annotation.</title>
        <authorList>
            <consortium name="The Broad Institute Genomics Platform"/>
            <consortium name="The Broad Institute Genome Sequencing Center for Infectious Disease"/>
            <person name="Wu L."/>
            <person name="Ma J."/>
        </authorList>
    </citation>
    <scope>NUCLEOTIDE SEQUENCE [LARGE SCALE GENOMIC DNA]</scope>
    <source>
        <strain evidence="2">CECT 8289</strain>
    </source>
</reference>
<dbReference type="Proteomes" id="UP001595907">
    <property type="component" value="Unassembled WGS sequence"/>
</dbReference>
<dbReference type="Pfam" id="PF13899">
    <property type="entry name" value="Thioredoxin_7"/>
    <property type="match status" value="1"/>
</dbReference>
<dbReference type="InterPro" id="IPR036249">
    <property type="entry name" value="Thioredoxin-like_sf"/>
</dbReference>
<organism evidence="1 2">
    <name type="scientific">Ferruginibacter yonginensis</name>
    <dbReference type="NCBI Taxonomy" id="1310416"/>
    <lineage>
        <taxon>Bacteria</taxon>
        <taxon>Pseudomonadati</taxon>
        <taxon>Bacteroidota</taxon>
        <taxon>Chitinophagia</taxon>
        <taxon>Chitinophagales</taxon>
        <taxon>Chitinophagaceae</taxon>
        <taxon>Ferruginibacter</taxon>
    </lineage>
</organism>
<dbReference type="Gene3D" id="3.40.30.10">
    <property type="entry name" value="Glutaredoxin"/>
    <property type="match status" value="1"/>
</dbReference>
<keyword evidence="2" id="KW-1185">Reference proteome</keyword>
<evidence type="ECO:0000313" key="2">
    <source>
        <dbReference type="Proteomes" id="UP001595907"/>
    </source>
</evidence>
<gene>
    <name evidence="1" type="ORF">ACFOWM_11690</name>
</gene>
<proteinExistence type="predicted"/>
<protein>
    <submittedName>
        <fullName evidence="1">Thioredoxin family protein</fullName>
    </submittedName>
</protein>
<dbReference type="SUPFAM" id="SSF52833">
    <property type="entry name" value="Thioredoxin-like"/>
    <property type="match status" value="1"/>
</dbReference>